<reference evidence="4" key="1">
    <citation type="submission" date="2020-05" db="EMBL/GenBank/DDBJ databases">
        <authorList>
            <person name="Chiriac C."/>
            <person name="Salcher M."/>
            <person name="Ghai R."/>
            <person name="Kavagutti S V."/>
        </authorList>
    </citation>
    <scope>NUCLEOTIDE SEQUENCE</scope>
</reference>
<protein>
    <submittedName>
        <fullName evidence="4">Uncharacterized protein</fullName>
    </submittedName>
</protein>
<evidence type="ECO:0000256" key="1">
    <source>
        <dbReference type="SAM" id="Phobius"/>
    </source>
</evidence>
<dbReference type="EMBL" id="LR796873">
    <property type="protein sequence ID" value="CAB4171903.1"/>
    <property type="molecule type" value="Genomic_DNA"/>
</dbReference>
<evidence type="ECO:0000313" key="2">
    <source>
        <dbReference type="EMBL" id="CAB4171903.1"/>
    </source>
</evidence>
<dbReference type="EMBL" id="LR797289">
    <property type="protein sequence ID" value="CAB4200374.1"/>
    <property type="molecule type" value="Genomic_DNA"/>
</dbReference>
<keyword evidence="1" id="KW-1133">Transmembrane helix</keyword>
<accession>A0A6J7XQ50</accession>
<keyword evidence="1" id="KW-0812">Transmembrane</keyword>
<feature type="transmembrane region" description="Helical" evidence="1">
    <location>
        <begin position="12"/>
        <end position="33"/>
    </location>
</feature>
<sequence length="42" mass="4387">MKRTNSKTSVSLFDLAMLATIGGVSAGAFYGILRLGIWLAVG</sequence>
<keyword evidence="1" id="KW-0472">Membrane</keyword>
<dbReference type="EMBL" id="LR798461">
    <property type="protein sequence ID" value="CAB5238435.1"/>
    <property type="molecule type" value="Genomic_DNA"/>
</dbReference>
<name>A0A6J7XQ50_9CAUD</name>
<evidence type="ECO:0000313" key="3">
    <source>
        <dbReference type="EMBL" id="CAB4200374.1"/>
    </source>
</evidence>
<organism evidence="4">
    <name type="scientific">uncultured Caudovirales phage</name>
    <dbReference type="NCBI Taxonomy" id="2100421"/>
    <lineage>
        <taxon>Viruses</taxon>
        <taxon>Duplodnaviria</taxon>
        <taxon>Heunggongvirae</taxon>
        <taxon>Uroviricota</taxon>
        <taxon>Caudoviricetes</taxon>
        <taxon>Peduoviridae</taxon>
        <taxon>Maltschvirus</taxon>
        <taxon>Maltschvirus maltsch</taxon>
    </lineage>
</organism>
<gene>
    <name evidence="3" type="ORF">UFOVP1354_37</name>
    <name evidence="4" type="ORF">UFOVP1547_18</name>
    <name evidence="2" type="ORF">UFOVP930_29</name>
</gene>
<evidence type="ECO:0000313" key="4">
    <source>
        <dbReference type="EMBL" id="CAB5238435.1"/>
    </source>
</evidence>
<proteinExistence type="predicted"/>